<evidence type="ECO:0000313" key="2">
    <source>
        <dbReference type="Proteomes" id="UP000054477"/>
    </source>
</evidence>
<reference evidence="1 2" key="1">
    <citation type="submission" date="2014-04" db="EMBL/GenBank/DDBJ databases">
        <authorList>
            <consortium name="DOE Joint Genome Institute"/>
            <person name="Kuo A."/>
            <person name="Kohler A."/>
            <person name="Nagy L.G."/>
            <person name="Floudas D."/>
            <person name="Copeland A."/>
            <person name="Barry K.W."/>
            <person name="Cichocki N."/>
            <person name="Veneault-Fourrey C."/>
            <person name="LaButti K."/>
            <person name="Lindquist E.A."/>
            <person name="Lipzen A."/>
            <person name="Lundell T."/>
            <person name="Morin E."/>
            <person name="Murat C."/>
            <person name="Sun H."/>
            <person name="Tunlid A."/>
            <person name="Henrissat B."/>
            <person name="Grigoriev I.V."/>
            <person name="Hibbett D.S."/>
            <person name="Martin F."/>
            <person name="Nordberg H.P."/>
            <person name="Cantor M.N."/>
            <person name="Hua S.X."/>
        </authorList>
    </citation>
    <scope>NUCLEOTIDE SEQUENCE [LARGE SCALE GENOMIC DNA]</scope>
    <source>
        <strain evidence="1 2">LaAM-08-1</strain>
    </source>
</reference>
<keyword evidence="2" id="KW-1185">Reference proteome</keyword>
<dbReference type="HOGENOM" id="CLU_1777760_0_0_1"/>
<protein>
    <submittedName>
        <fullName evidence="1">Uncharacterized protein</fullName>
    </submittedName>
</protein>
<dbReference type="AlphaFoldDB" id="A0A0C9WTZ9"/>
<evidence type="ECO:0000313" key="1">
    <source>
        <dbReference type="EMBL" id="KIJ95560.1"/>
    </source>
</evidence>
<sequence>MFSGCWGCNSDVECKERAWVKEAREFGEKMHVILLRATEKLIVKYLPPPSIDEGAHDAYGAAPFEADEGWTWVEVEKRLKRAYDEYGFLLWARTAMRAVEPEAKVERVRRQREMDEKAGRGTIFTSTWLIICGTSTLPLARLYFPQ</sequence>
<proteinExistence type="predicted"/>
<dbReference type="Proteomes" id="UP000054477">
    <property type="component" value="Unassembled WGS sequence"/>
</dbReference>
<gene>
    <name evidence="1" type="ORF">K443DRAFT_682917</name>
</gene>
<dbReference type="EMBL" id="KN838751">
    <property type="protein sequence ID" value="KIJ95560.1"/>
    <property type="molecule type" value="Genomic_DNA"/>
</dbReference>
<organism evidence="1 2">
    <name type="scientific">Laccaria amethystina LaAM-08-1</name>
    <dbReference type="NCBI Taxonomy" id="1095629"/>
    <lineage>
        <taxon>Eukaryota</taxon>
        <taxon>Fungi</taxon>
        <taxon>Dikarya</taxon>
        <taxon>Basidiomycota</taxon>
        <taxon>Agaricomycotina</taxon>
        <taxon>Agaricomycetes</taxon>
        <taxon>Agaricomycetidae</taxon>
        <taxon>Agaricales</taxon>
        <taxon>Agaricineae</taxon>
        <taxon>Hydnangiaceae</taxon>
        <taxon>Laccaria</taxon>
    </lineage>
</organism>
<name>A0A0C9WTZ9_9AGAR</name>
<accession>A0A0C9WTZ9</accession>
<reference evidence="2" key="2">
    <citation type="submission" date="2015-01" db="EMBL/GenBank/DDBJ databases">
        <title>Evolutionary Origins and Diversification of the Mycorrhizal Mutualists.</title>
        <authorList>
            <consortium name="DOE Joint Genome Institute"/>
            <consortium name="Mycorrhizal Genomics Consortium"/>
            <person name="Kohler A."/>
            <person name="Kuo A."/>
            <person name="Nagy L.G."/>
            <person name="Floudas D."/>
            <person name="Copeland A."/>
            <person name="Barry K.W."/>
            <person name="Cichocki N."/>
            <person name="Veneault-Fourrey C."/>
            <person name="LaButti K."/>
            <person name="Lindquist E.A."/>
            <person name="Lipzen A."/>
            <person name="Lundell T."/>
            <person name="Morin E."/>
            <person name="Murat C."/>
            <person name="Riley R."/>
            <person name="Ohm R."/>
            <person name="Sun H."/>
            <person name="Tunlid A."/>
            <person name="Henrissat B."/>
            <person name="Grigoriev I.V."/>
            <person name="Hibbett D.S."/>
            <person name="Martin F."/>
        </authorList>
    </citation>
    <scope>NUCLEOTIDE SEQUENCE [LARGE SCALE GENOMIC DNA]</scope>
    <source>
        <strain evidence="2">LaAM-08-1</strain>
    </source>
</reference>
<dbReference type="OrthoDB" id="5346979at2759"/>